<gene>
    <name evidence="1" type="ORF">QAD02_004340</name>
</gene>
<evidence type="ECO:0000313" key="1">
    <source>
        <dbReference type="EMBL" id="KAJ8673079.1"/>
    </source>
</evidence>
<name>A0ACC2NPR5_9HYME</name>
<dbReference type="Proteomes" id="UP001239111">
    <property type="component" value="Chromosome 3"/>
</dbReference>
<protein>
    <submittedName>
        <fullName evidence="1">Uncharacterized protein</fullName>
    </submittedName>
</protein>
<organism evidence="1 2">
    <name type="scientific">Eretmocerus hayati</name>
    <dbReference type="NCBI Taxonomy" id="131215"/>
    <lineage>
        <taxon>Eukaryota</taxon>
        <taxon>Metazoa</taxon>
        <taxon>Ecdysozoa</taxon>
        <taxon>Arthropoda</taxon>
        <taxon>Hexapoda</taxon>
        <taxon>Insecta</taxon>
        <taxon>Pterygota</taxon>
        <taxon>Neoptera</taxon>
        <taxon>Endopterygota</taxon>
        <taxon>Hymenoptera</taxon>
        <taxon>Apocrita</taxon>
        <taxon>Proctotrupomorpha</taxon>
        <taxon>Chalcidoidea</taxon>
        <taxon>Aphelinidae</taxon>
        <taxon>Aphelininae</taxon>
        <taxon>Eretmocerus</taxon>
    </lineage>
</organism>
<sequence length="122" mass="12693">MDVFKIEQSLSAGLGSAPAPDTLTPDVSFGASADPFTLSFFDGTDSSAHDFSDDPGSVGSASASPPPHPGTPGTLPLNPASTANSTLQHQQQQQQTTVVQHVTSPGIVVKQGLFFWFVFVSF</sequence>
<reference evidence="1" key="1">
    <citation type="submission" date="2023-04" db="EMBL/GenBank/DDBJ databases">
        <title>A chromosome-level genome assembly of the parasitoid wasp Eretmocerus hayati.</title>
        <authorList>
            <person name="Zhong Y."/>
            <person name="Liu S."/>
            <person name="Liu Y."/>
        </authorList>
    </citation>
    <scope>NUCLEOTIDE SEQUENCE</scope>
    <source>
        <strain evidence="1">ZJU_SS_LIU_2023</strain>
    </source>
</reference>
<accession>A0ACC2NPR5</accession>
<evidence type="ECO:0000313" key="2">
    <source>
        <dbReference type="Proteomes" id="UP001239111"/>
    </source>
</evidence>
<keyword evidence="2" id="KW-1185">Reference proteome</keyword>
<dbReference type="EMBL" id="CM056743">
    <property type="protein sequence ID" value="KAJ8673079.1"/>
    <property type="molecule type" value="Genomic_DNA"/>
</dbReference>
<proteinExistence type="predicted"/>
<comment type="caution">
    <text evidence="1">The sequence shown here is derived from an EMBL/GenBank/DDBJ whole genome shotgun (WGS) entry which is preliminary data.</text>
</comment>